<protein>
    <recommendedName>
        <fullName evidence="3">DUF2190 domain-containing protein</fullName>
    </recommendedName>
</protein>
<gene>
    <name evidence="1" type="ORF">CTTA_4432</name>
</gene>
<sequence length="121" mass="11815">MNTTLVKNYRAAAALTAYRIVKFGAADGEVQHATAAADASIGITDRSATDCPAGARVDVVRSGLAEVEYGGAVTRGQLLTADAQGRAVAAAGAARVIGVADASGVAGDVCLALIAPSSAAA</sequence>
<evidence type="ECO:0008006" key="3">
    <source>
        <dbReference type="Google" id="ProtNLM"/>
    </source>
</evidence>
<dbReference type="RefSeq" id="WP_149356842.1">
    <property type="nucleotide sequence ID" value="NZ_BKBW01000013.1"/>
</dbReference>
<comment type="caution">
    <text evidence="1">The sequence shown here is derived from an EMBL/GenBank/DDBJ whole genome shotgun (WGS) entry which is preliminary data.</text>
</comment>
<dbReference type="Proteomes" id="UP000323105">
    <property type="component" value="Unassembled WGS sequence"/>
</dbReference>
<dbReference type="EMBL" id="BKBW01000013">
    <property type="protein sequence ID" value="GEQ77427.1"/>
    <property type="molecule type" value="Genomic_DNA"/>
</dbReference>
<dbReference type="AlphaFoldDB" id="A0A5A7MHW2"/>
<proteinExistence type="predicted"/>
<name>A0A5A7MHW2_COMTE</name>
<accession>A0A5A7MHW2</accession>
<organism evidence="1 2">
    <name type="scientific">Comamonas testosteroni</name>
    <name type="common">Pseudomonas testosteroni</name>
    <dbReference type="NCBI Taxonomy" id="285"/>
    <lineage>
        <taxon>Bacteria</taxon>
        <taxon>Pseudomonadati</taxon>
        <taxon>Pseudomonadota</taxon>
        <taxon>Betaproteobacteria</taxon>
        <taxon>Burkholderiales</taxon>
        <taxon>Comamonadaceae</taxon>
        <taxon>Comamonas</taxon>
    </lineage>
</organism>
<reference evidence="1 2" key="1">
    <citation type="journal article" date="2019" name="Microbiol. Resour. Announc.">
        <title>Draft Genome Sequence of Comamonas testosteroni TA441, a Bacterium That Has a Cryptic Phenol Degradation Gene Cluster.</title>
        <authorList>
            <person name="Arai H."/>
            <person name="Ishii M."/>
        </authorList>
    </citation>
    <scope>NUCLEOTIDE SEQUENCE [LARGE SCALE GENOMIC DNA]</scope>
    <source>
        <strain evidence="1 2">TA441</strain>
    </source>
</reference>
<evidence type="ECO:0000313" key="2">
    <source>
        <dbReference type="Proteomes" id="UP000323105"/>
    </source>
</evidence>
<evidence type="ECO:0000313" key="1">
    <source>
        <dbReference type="EMBL" id="GEQ77427.1"/>
    </source>
</evidence>